<evidence type="ECO:0000256" key="6">
    <source>
        <dbReference type="ARBA" id="ARBA00022989"/>
    </source>
</evidence>
<name>A0A1H3P8J2_9EURY</name>
<feature type="transmembrane region" description="Helical" evidence="8">
    <location>
        <begin position="359"/>
        <end position="376"/>
    </location>
</feature>
<evidence type="ECO:0000313" key="9">
    <source>
        <dbReference type="EMBL" id="SDY96709.1"/>
    </source>
</evidence>
<evidence type="ECO:0000256" key="1">
    <source>
        <dbReference type="ARBA" id="ARBA00004651"/>
    </source>
</evidence>
<evidence type="ECO:0000256" key="3">
    <source>
        <dbReference type="ARBA" id="ARBA00022676"/>
    </source>
</evidence>
<dbReference type="PANTHER" id="PTHR33908:SF11">
    <property type="entry name" value="MEMBRANE PROTEIN"/>
    <property type="match status" value="1"/>
</dbReference>
<reference evidence="10" key="1">
    <citation type="submission" date="2016-10" db="EMBL/GenBank/DDBJ databases">
        <authorList>
            <person name="Varghese N."/>
            <person name="Submissions S."/>
        </authorList>
    </citation>
    <scope>NUCLEOTIDE SEQUENCE [LARGE SCALE GENOMIC DNA]</scope>
    <source>
        <strain evidence="10">DC30,IBRC 10041,KCTC 4046</strain>
    </source>
</reference>
<feature type="transmembrane region" description="Helical" evidence="8">
    <location>
        <begin position="72"/>
        <end position="98"/>
    </location>
</feature>
<dbReference type="GO" id="GO:0016763">
    <property type="term" value="F:pentosyltransferase activity"/>
    <property type="evidence" value="ECO:0007669"/>
    <property type="project" value="TreeGrafter"/>
</dbReference>
<feature type="transmembrane region" description="Helical" evidence="8">
    <location>
        <begin position="316"/>
        <end position="339"/>
    </location>
</feature>
<protein>
    <recommendedName>
        <fullName evidence="11">Dolichyl-phosphate-mannose-protein mannosyltransferase</fullName>
    </recommendedName>
</protein>
<dbReference type="Proteomes" id="UP000199079">
    <property type="component" value="Unassembled WGS sequence"/>
</dbReference>
<dbReference type="InterPro" id="IPR050297">
    <property type="entry name" value="LipidA_mod_glycosyltrf_83"/>
</dbReference>
<dbReference type="EMBL" id="FNPC01000020">
    <property type="protein sequence ID" value="SDY96709.1"/>
    <property type="molecule type" value="Genomic_DNA"/>
</dbReference>
<comment type="subcellular location">
    <subcellularLocation>
        <location evidence="1">Cell membrane</location>
        <topology evidence="1">Multi-pass membrane protein</topology>
    </subcellularLocation>
</comment>
<dbReference type="AlphaFoldDB" id="A0A1H3P8J2"/>
<feature type="transmembrane region" description="Helical" evidence="8">
    <location>
        <begin position="434"/>
        <end position="451"/>
    </location>
</feature>
<organism evidence="9 10">
    <name type="scientific">Halopenitus persicus</name>
    <dbReference type="NCBI Taxonomy" id="1048396"/>
    <lineage>
        <taxon>Archaea</taxon>
        <taxon>Methanobacteriati</taxon>
        <taxon>Methanobacteriota</taxon>
        <taxon>Stenosarchaea group</taxon>
        <taxon>Halobacteria</taxon>
        <taxon>Halobacteriales</taxon>
        <taxon>Haloferacaceae</taxon>
        <taxon>Halopenitus</taxon>
    </lineage>
</organism>
<keyword evidence="5 8" id="KW-0812">Transmembrane</keyword>
<evidence type="ECO:0000256" key="5">
    <source>
        <dbReference type="ARBA" id="ARBA00022692"/>
    </source>
</evidence>
<gene>
    <name evidence="9" type="ORF">SAMN05216564_12012</name>
</gene>
<keyword evidence="3" id="KW-0328">Glycosyltransferase</keyword>
<feature type="transmembrane region" description="Helical" evidence="8">
    <location>
        <begin position="244"/>
        <end position="270"/>
    </location>
</feature>
<dbReference type="GO" id="GO:0008610">
    <property type="term" value="P:lipid biosynthetic process"/>
    <property type="evidence" value="ECO:0007669"/>
    <property type="project" value="UniProtKB-ARBA"/>
</dbReference>
<dbReference type="GO" id="GO:0005886">
    <property type="term" value="C:plasma membrane"/>
    <property type="evidence" value="ECO:0007669"/>
    <property type="project" value="UniProtKB-SubCell"/>
</dbReference>
<sequence length="577" mass="64209">MSFEIALQGLYLPSALLLSAIIILSEFIPILPHLELSNLSSPKLAVVFGLLGIPVLIIFDFNFYLTMGYIGLLLVLFIIHMDNVFISLSMICFIIFYACIRKFGGNYFYHGPGDLLVHIYIIKEFLSQSAVSVNHTYQSFPGYHLIIAIISDVAGVKPYVGLIIVSVVVALSLVLISFKASELLTGSKRLSLAAAALFSTSWISLLFSTYFIPQSLAVFLFLTLLLCFMLNYQENTQRYTTISILIICSMSVIHHLTFVLVMSISLAYLIGEFLFDFNNHNFKFQNIGILPLLLILIPLSHWIFNSNIIQLLGVNFLALSSTTLDMFFGSSGGEVAGTIYLGNRSNTGGIPGLVTIYKIHYTLFLSLVFAGLLISLSKNYSKGIISAVIIGIPIVFPTPIGLSPRFGYPWIYLMAMIAAIPLEMNERFSKRSIVVLIIVGLTVISGAAASADDINILDPSPQEKVTISQNEYQQLHRTSVYLDKYNRKSILSPRITGKLFGTYFSTDNVYNNLTATERGFRNNGQRIIYRESWTNHSISPILGKGRDPSYVMTTEWLTNEVTRMNQIYSSGSVGVVY</sequence>
<evidence type="ECO:0000313" key="10">
    <source>
        <dbReference type="Proteomes" id="UP000199079"/>
    </source>
</evidence>
<keyword evidence="7 8" id="KW-0472">Membrane</keyword>
<feature type="transmembrane region" description="Helical" evidence="8">
    <location>
        <begin position="12"/>
        <end position="32"/>
    </location>
</feature>
<proteinExistence type="predicted"/>
<evidence type="ECO:0008006" key="11">
    <source>
        <dbReference type="Google" id="ProtNLM"/>
    </source>
</evidence>
<feature type="transmembrane region" description="Helical" evidence="8">
    <location>
        <begin position="216"/>
        <end position="232"/>
    </location>
</feature>
<keyword evidence="10" id="KW-1185">Reference proteome</keyword>
<evidence type="ECO:0000256" key="8">
    <source>
        <dbReference type="SAM" id="Phobius"/>
    </source>
</evidence>
<feature type="transmembrane region" description="Helical" evidence="8">
    <location>
        <begin position="190"/>
        <end position="210"/>
    </location>
</feature>
<evidence type="ECO:0000256" key="4">
    <source>
        <dbReference type="ARBA" id="ARBA00022679"/>
    </source>
</evidence>
<keyword evidence="6 8" id="KW-1133">Transmembrane helix</keyword>
<keyword evidence="4" id="KW-0808">Transferase</keyword>
<feature type="transmembrane region" description="Helical" evidence="8">
    <location>
        <begin position="159"/>
        <end position="178"/>
    </location>
</feature>
<feature type="transmembrane region" description="Helical" evidence="8">
    <location>
        <begin position="44"/>
        <end position="65"/>
    </location>
</feature>
<evidence type="ECO:0000256" key="7">
    <source>
        <dbReference type="ARBA" id="ARBA00023136"/>
    </source>
</evidence>
<feature type="transmembrane region" description="Helical" evidence="8">
    <location>
        <begin position="282"/>
        <end position="304"/>
    </location>
</feature>
<evidence type="ECO:0000256" key="2">
    <source>
        <dbReference type="ARBA" id="ARBA00022475"/>
    </source>
</evidence>
<feature type="transmembrane region" description="Helical" evidence="8">
    <location>
        <begin position="406"/>
        <end position="422"/>
    </location>
</feature>
<keyword evidence="2" id="KW-1003">Cell membrane</keyword>
<accession>A0A1H3P8J2</accession>
<dbReference type="PANTHER" id="PTHR33908">
    <property type="entry name" value="MANNOSYLTRANSFERASE YKCB-RELATED"/>
    <property type="match status" value="1"/>
</dbReference>
<feature type="transmembrane region" description="Helical" evidence="8">
    <location>
        <begin position="383"/>
        <end position="400"/>
    </location>
</feature>